<feature type="transmembrane region" description="Helical" evidence="1">
    <location>
        <begin position="88"/>
        <end position="109"/>
    </location>
</feature>
<gene>
    <name evidence="2" type="ORF">EI42_03265</name>
</gene>
<proteinExistence type="predicted"/>
<feature type="transmembrane region" description="Helical" evidence="1">
    <location>
        <begin position="56"/>
        <end position="76"/>
    </location>
</feature>
<comment type="caution">
    <text evidence="2">The sequence shown here is derived from an EMBL/GenBank/DDBJ whole genome shotgun (WGS) entry which is preliminary data.</text>
</comment>
<feature type="transmembrane region" description="Helical" evidence="1">
    <location>
        <begin position="148"/>
        <end position="169"/>
    </location>
</feature>
<accession>A0A326U7A5</accession>
<feature type="transmembrane region" description="Helical" evidence="1">
    <location>
        <begin position="121"/>
        <end position="142"/>
    </location>
</feature>
<dbReference type="Proteomes" id="UP000248806">
    <property type="component" value="Unassembled WGS sequence"/>
</dbReference>
<name>A0A326U7A5_THEHA</name>
<reference evidence="2 3" key="1">
    <citation type="submission" date="2018-06" db="EMBL/GenBank/DDBJ databases">
        <title>Genomic Encyclopedia of Archaeal and Bacterial Type Strains, Phase II (KMG-II): from individual species to whole genera.</title>
        <authorList>
            <person name="Goeker M."/>
        </authorList>
    </citation>
    <scope>NUCLEOTIDE SEQUENCE [LARGE SCALE GENOMIC DNA]</scope>
    <source>
        <strain evidence="2 3">ATCC BAA-1881</strain>
    </source>
</reference>
<keyword evidence="3" id="KW-1185">Reference proteome</keyword>
<dbReference type="EMBL" id="QKUF01000010">
    <property type="protein sequence ID" value="PZW28511.1"/>
    <property type="molecule type" value="Genomic_DNA"/>
</dbReference>
<sequence length="198" mass="21944">MKGDLHVQKAAIPLLSSWQNFYVIVGSASVGLISLMFVVLSLIASRNKRKSSEVTGVFATPTVVHLCAAFLIAAIFNAPWPELWYVDLALGICGLAGVLYGLVIFWRALRQSRYQPELEDWIWHIILPFLSYMALFGASLVIPANAVLALFIVGAVAVLFLFIGVHNAWDSVTYMIFITEARQAQKEQEQKAEELSSL</sequence>
<evidence type="ECO:0000313" key="3">
    <source>
        <dbReference type="Proteomes" id="UP000248806"/>
    </source>
</evidence>
<feature type="transmembrane region" description="Helical" evidence="1">
    <location>
        <begin position="20"/>
        <end position="44"/>
    </location>
</feature>
<dbReference type="AlphaFoldDB" id="A0A326U7A5"/>
<protein>
    <submittedName>
        <fullName evidence="2">Uncharacterized protein</fullName>
    </submittedName>
</protein>
<organism evidence="2 3">
    <name type="scientific">Thermosporothrix hazakensis</name>
    <dbReference type="NCBI Taxonomy" id="644383"/>
    <lineage>
        <taxon>Bacteria</taxon>
        <taxon>Bacillati</taxon>
        <taxon>Chloroflexota</taxon>
        <taxon>Ktedonobacteria</taxon>
        <taxon>Ktedonobacterales</taxon>
        <taxon>Thermosporotrichaceae</taxon>
        <taxon>Thermosporothrix</taxon>
    </lineage>
</organism>
<evidence type="ECO:0000256" key="1">
    <source>
        <dbReference type="SAM" id="Phobius"/>
    </source>
</evidence>
<evidence type="ECO:0000313" key="2">
    <source>
        <dbReference type="EMBL" id="PZW28511.1"/>
    </source>
</evidence>
<keyword evidence="1" id="KW-0812">Transmembrane</keyword>
<keyword evidence="1" id="KW-1133">Transmembrane helix</keyword>
<keyword evidence="1" id="KW-0472">Membrane</keyword>